<feature type="chain" id="PRO_5030920170" evidence="1">
    <location>
        <begin position="30"/>
        <end position="222"/>
    </location>
</feature>
<organism evidence="2 3">
    <name type="scientific">Rhizobium soli</name>
    <dbReference type="NCBI Taxonomy" id="424798"/>
    <lineage>
        <taxon>Bacteria</taxon>
        <taxon>Pseudomonadati</taxon>
        <taxon>Pseudomonadota</taxon>
        <taxon>Alphaproteobacteria</taxon>
        <taxon>Hyphomicrobiales</taxon>
        <taxon>Rhizobiaceae</taxon>
        <taxon>Rhizobium/Agrobacterium group</taxon>
        <taxon>Rhizobium</taxon>
    </lineage>
</organism>
<dbReference type="Proteomes" id="UP000585437">
    <property type="component" value="Unassembled WGS sequence"/>
</dbReference>
<name>A0A7X0JL40_9HYPH</name>
<protein>
    <submittedName>
        <fullName evidence="2">Uncharacterized protein</fullName>
    </submittedName>
</protein>
<evidence type="ECO:0000313" key="3">
    <source>
        <dbReference type="Proteomes" id="UP000585437"/>
    </source>
</evidence>
<dbReference type="EMBL" id="JACHBU010000005">
    <property type="protein sequence ID" value="MBB6509588.1"/>
    <property type="molecule type" value="Genomic_DNA"/>
</dbReference>
<keyword evidence="3" id="KW-1185">Reference proteome</keyword>
<accession>A0A7X0JL40</accession>
<feature type="signal peptide" evidence="1">
    <location>
        <begin position="1"/>
        <end position="29"/>
    </location>
</feature>
<evidence type="ECO:0000313" key="2">
    <source>
        <dbReference type="EMBL" id="MBB6509588.1"/>
    </source>
</evidence>
<dbReference type="RefSeq" id="WP_184655120.1">
    <property type="nucleotide sequence ID" value="NZ_JACHBU010000005.1"/>
</dbReference>
<dbReference type="AlphaFoldDB" id="A0A7X0JL40"/>
<evidence type="ECO:0000256" key="1">
    <source>
        <dbReference type="SAM" id="SignalP"/>
    </source>
</evidence>
<gene>
    <name evidence="2" type="ORF">F4695_002956</name>
</gene>
<sequence>MNRSLLAGGVALFAAIFAVGPFLASSAHAADRPLIWQPVKNSDRSYSVKLGFRLPTELEPEAGFNVGVDAKKDGSMNTPLRLWGSMKMKSIQRPAYEVERKIGIDFDGLAETAAVSMNYHQTQIVTSTIDVERNASYVMRYDGLNQDWSGLDANQTLRLSRANTGTAVVVRATAIDTFRIGGAGLGLEQKLGDSLTLSGSVDRYSDATAAVTSVNARYSFQW</sequence>
<reference evidence="2 3" key="1">
    <citation type="submission" date="2020-08" db="EMBL/GenBank/DDBJ databases">
        <title>The Agave Microbiome: Exploring the role of microbial communities in plant adaptations to desert environments.</title>
        <authorList>
            <person name="Partida-Martinez L.P."/>
        </authorList>
    </citation>
    <scope>NUCLEOTIDE SEQUENCE [LARGE SCALE GENOMIC DNA]</scope>
    <source>
        <strain evidence="2 3">AS3.12</strain>
    </source>
</reference>
<comment type="caution">
    <text evidence="2">The sequence shown here is derived from an EMBL/GenBank/DDBJ whole genome shotgun (WGS) entry which is preliminary data.</text>
</comment>
<keyword evidence="1" id="KW-0732">Signal</keyword>
<proteinExistence type="predicted"/>